<gene>
    <name evidence="1" type="ORF">Vsou_19610</name>
</gene>
<proteinExistence type="predicted"/>
<dbReference type="EMBL" id="AP026830">
    <property type="protein sequence ID" value="BDR92868.1"/>
    <property type="molecule type" value="Genomic_DNA"/>
</dbReference>
<evidence type="ECO:0000313" key="2">
    <source>
        <dbReference type="Proteomes" id="UP001060771"/>
    </source>
</evidence>
<keyword evidence="2" id="KW-1185">Reference proteome</keyword>
<reference evidence="2" key="1">
    <citation type="submission" date="2022-09" db="EMBL/GenBank/DDBJ databases">
        <title>Complete genome sequence of Vulcanisaeta souniana.</title>
        <authorList>
            <person name="Kato S."/>
            <person name="Itoh T."/>
            <person name="Ohkuma M."/>
        </authorList>
    </citation>
    <scope>NUCLEOTIDE SEQUENCE [LARGE SCALE GENOMIC DNA]</scope>
    <source>
        <strain evidence="2">JCM 11219</strain>
    </source>
</reference>
<organism evidence="1 2">
    <name type="scientific">Vulcanisaeta souniana JCM 11219</name>
    <dbReference type="NCBI Taxonomy" id="1293586"/>
    <lineage>
        <taxon>Archaea</taxon>
        <taxon>Thermoproteota</taxon>
        <taxon>Thermoprotei</taxon>
        <taxon>Thermoproteales</taxon>
        <taxon>Thermoproteaceae</taxon>
        <taxon>Vulcanisaeta</taxon>
    </lineage>
</organism>
<evidence type="ECO:0000313" key="1">
    <source>
        <dbReference type="EMBL" id="BDR92868.1"/>
    </source>
</evidence>
<dbReference type="Proteomes" id="UP001060771">
    <property type="component" value="Chromosome"/>
</dbReference>
<accession>A0ABN6SSS2</accession>
<sequence>MKAFIHRSLRWMPEGTYYKALRAEAEVVNGDINDLLWELAVYRYALQKVIDALWELGRLPRKSQLHQLFYPLLRSYGFRAHVTRNIYDYALALVKSAGSNGGGKPRVRRLSARFDYQDARAEMDKGTVKIILRDKWYVLKLKHGREYIGKFKGLRWKEVHVKYENRKLYVSVVFELRYQPYTPKGFVAIDVNLRNITTFNGSEVRRFGTRFIEALSKRARAEELQRKYPRRWKFNRRILNRVRALHGSARNIINDFCWKVAKEIVLKALRLRHAIVLEDLEL</sequence>
<name>A0ABN6SSS2_9CREN</name>
<protein>
    <recommendedName>
        <fullName evidence="3">Transposase</fullName>
    </recommendedName>
</protein>
<evidence type="ECO:0008006" key="3">
    <source>
        <dbReference type="Google" id="ProtNLM"/>
    </source>
</evidence>